<dbReference type="SUPFAM" id="SSF56801">
    <property type="entry name" value="Acetyl-CoA synthetase-like"/>
    <property type="match status" value="1"/>
</dbReference>
<comment type="similarity">
    <text evidence="1">Belongs to the ATP-dependent AMP-binding enzyme family.</text>
</comment>
<evidence type="ECO:0000259" key="4">
    <source>
        <dbReference type="Pfam" id="PF13193"/>
    </source>
</evidence>
<accession>A0A652YSF4</accession>
<sequence length="533" mass="57242">MLAVKNHGALHASAVWDLVADRAAATPTLEFAVDEHGRRFTFEECQTLSEGIAATLHARGVRAGDVVSWQLPNTVEAMCMSLALSRLGAVQNPVIPMFRDAEVEFITNQVGASLLIVPREFRGYDHGQLAERVRKVVPGLDVLVLEATGDYSGWELGDPSSLPTVRTDVDADAIAWIFYTSGTTAAPKGVKHTDRGLLAASMTFVSNLEVMQEDRCAAFVPIAHVGGIAHMLHSLLVGHSLIISAAFAPEANADQLIEEKATLVGSGLPFTNEYLRLSRERGIAPLFPHSRATLGGGSGRPAGLSGLTKEHLGGVGIISGYGMTECPYITWGTPHDTDEQHAEFEGIPCSGGQVRIVGAGESSASVGEIGEIRVRGPQLFHGYVDSSLDSAAFDKDGFFRTGDLGFLDQDGRLAVTGRIKDIIVRKMENISAREVEEALMGDPSIADLTVIGVPDAKSGERVCAVVVAADPGNFPTLESVQKYLRTTRLNVRKFPEQVEVVEAIPRNPLGKISKPELQKRYSKDINDSNVEKV</sequence>
<evidence type="ECO:0000313" key="5">
    <source>
        <dbReference type="EMBL" id="TYQ06077.1"/>
    </source>
</evidence>
<dbReference type="GO" id="GO:0031956">
    <property type="term" value="F:medium-chain fatty acid-CoA ligase activity"/>
    <property type="evidence" value="ECO:0007669"/>
    <property type="project" value="TreeGrafter"/>
</dbReference>
<dbReference type="AlphaFoldDB" id="A0A652YSF4"/>
<feature type="domain" description="AMP-binding enzyme C-terminal" evidence="4">
    <location>
        <begin position="434"/>
        <end position="511"/>
    </location>
</feature>
<organism evidence="5">
    <name type="scientific">Nocardia globerula</name>
    <dbReference type="NCBI Taxonomy" id="1818"/>
    <lineage>
        <taxon>Bacteria</taxon>
        <taxon>Bacillati</taxon>
        <taxon>Actinomycetota</taxon>
        <taxon>Actinomycetes</taxon>
        <taxon>Mycobacteriales</taxon>
        <taxon>Nocardiaceae</taxon>
        <taxon>Nocardia</taxon>
    </lineage>
</organism>
<name>A0A652YSF4_NOCGL</name>
<feature type="domain" description="AMP-dependent synthetase/ligase" evidence="3">
    <location>
        <begin position="21"/>
        <end position="383"/>
    </location>
</feature>
<keyword evidence="2 5" id="KW-0436">Ligase</keyword>
<evidence type="ECO:0000259" key="3">
    <source>
        <dbReference type="Pfam" id="PF00501"/>
    </source>
</evidence>
<dbReference type="InterPro" id="IPR000873">
    <property type="entry name" value="AMP-dep_synth/lig_dom"/>
</dbReference>
<comment type="caution">
    <text evidence="5">The sequence shown here is derived from an EMBL/GenBank/DDBJ whole genome shotgun (WGS) entry which is preliminary data.</text>
</comment>
<dbReference type="Gene3D" id="3.30.300.30">
    <property type="match status" value="1"/>
</dbReference>
<dbReference type="Pfam" id="PF00501">
    <property type="entry name" value="AMP-binding"/>
    <property type="match status" value="1"/>
</dbReference>
<protein>
    <submittedName>
        <fullName evidence="5">Acyl-CoA synthetase (AMP-forming)/AMP-acid ligase II</fullName>
    </submittedName>
</protein>
<reference evidence="5" key="1">
    <citation type="submission" date="2019-07" db="EMBL/GenBank/DDBJ databases">
        <title>Genomic Encyclopedia of Type Strains, Phase IV (KMG-IV): sequencing the most valuable type-strain genomes for metagenomic binning, comparative biology and taxonomic classification.</title>
        <authorList>
            <person name="Goeker M."/>
        </authorList>
    </citation>
    <scope>NUCLEOTIDE SEQUENCE</scope>
    <source>
        <strain evidence="5">DSM 44596</strain>
    </source>
</reference>
<dbReference type="Gene3D" id="3.40.50.12780">
    <property type="entry name" value="N-terminal domain of ligase-like"/>
    <property type="match status" value="1"/>
</dbReference>
<evidence type="ECO:0000256" key="1">
    <source>
        <dbReference type="ARBA" id="ARBA00006432"/>
    </source>
</evidence>
<dbReference type="GO" id="GO:0006631">
    <property type="term" value="P:fatty acid metabolic process"/>
    <property type="evidence" value="ECO:0007669"/>
    <property type="project" value="TreeGrafter"/>
</dbReference>
<gene>
    <name evidence="5" type="ORF">FNL38_102207</name>
</gene>
<dbReference type="Pfam" id="PF13193">
    <property type="entry name" value="AMP-binding_C"/>
    <property type="match status" value="1"/>
</dbReference>
<dbReference type="PANTHER" id="PTHR43201">
    <property type="entry name" value="ACYL-COA SYNTHETASE"/>
    <property type="match status" value="1"/>
</dbReference>
<dbReference type="EMBL" id="VNIQ01000002">
    <property type="protein sequence ID" value="TYQ06077.1"/>
    <property type="molecule type" value="Genomic_DNA"/>
</dbReference>
<dbReference type="InterPro" id="IPR045851">
    <property type="entry name" value="AMP-bd_C_sf"/>
</dbReference>
<dbReference type="InterPro" id="IPR025110">
    <property type="entry name" value="AMP-bd_C"/>
</dbReference>
<evidence type="ECO:0000256" key="2">
    <source>
        <dbReference type="ARBA" id="ARBA00022598"/>
    </source>
</evidence>
<dbReference type="PANTHER" id="PTHR43201:SF5">
    <property type="entry name" value="MEDIUM-CHAIN ACYL-COA LIGASE ACSF2, MITOCHONDRIAL"/>
    <property type="match status" value="1"/>
</dbReference>
<dbReference type="InterPro" id="IPR042099">
    <property type="entry name" value="ANL_N_sf"/>
</dbReference>
<proteinExistence type="inferred from homology"/>